<reference evidence="1 2" key="1">
    <citation type="journal article" date="2018" name="BMC Genomics">
        <title>Genomic comparison of Trypanosoma conorhini and Trypanosoma rangeli to Trypanosoma cruzi strains of high and low virulence.</title>
        <authorList>
            <person name="Bradwell K.R."/>
            <person name="Koparde V.N."/>
            <person name="Matveyev A.V."/>
            <person name="Serrano M.G."/>
            <person name="Alves J.M."/>
            <person name="Parikh H."/>
            <person name="Huang B."/>
            <person name="Lee V."/>
            <person name="Espinosa-Alvarez O."/>
            <person name="Ortiz P.A."/>
            <person name="Costa-Martins A.G."/>
            <person name="Teixeira M.M."/>
            <person name="Buck G.A."/>
        </authorList>
    </citation>
    <scope>NUCLEOTIDE SEQUENCE [LARGE SCALE GENOMIC DNA]</scope>
    <source>
        <strain evidence="1 2">AM80</strain>
    </source>
</reference>
<dbReference type="Proteomes" id="UP000283634">
    <property type="component" value="Unassembled WGS sequence"/>
</dbReference>
<protein>
    <submittedName>
        <fullName evidence="1">Uncharacterized protein</fullName>
    </submittedName>
</protein>
<keyword evidence="2" id="KW-1185">Reference proteome</keyword>
<dbReference type="AlphaFoldDB" id="A0A422MQW9"/>
<dbReference type="EMBL" id="MKGL01000831">
    <property type="protein sequence ID" value="RNE95597.1"/>
    <property type="molecule type" value="Genomic_DNA"/>
</dbReference>
<evidence type="ECO:0000313" key="2">
    <source>
        <dbReference type="Proteomes" id="UP000283634"/>
    </source>
</evidence>
<feature type="non-terminal residue" evidence="1">
    <location>
        <position position="1"/>
    </location>
</feature>
<proteinExistence type="predicted"/>
<dbReference type="RefSeq" id="XP_029233330.1">
    <property type="nucleotide sequence ID" value="XM_029386809.1"/>
</dbReference>
<sequence length="159" mass="17730">CNCLCPAVAQRPKQPILLSKHLLRSHRSGACSRQFGCPTDPYLLLRALPAQAQSPHTAFALSQRLLLGRSWPCGRLWDHTSLTHAQALQLLRPPRLRATPETRPPTFQQSRLVKNKNKTKRILIKQRHSFATHRAAVLGNVAQQNLALVLSVPCSRPCG</sequence>
<gene>
    <name evidence="1" type="ORF">TraAM80_10169</name>
</gene>
<evidence type="ECO:0000313" key="1">
    <source>
        <dbReference type="EMBL" id="RNE95597.1"/>
    </source>
</evidence>
<comment type="caution">
    <text evidence="1">The sequence shown here is derived from an EMBL/GenBank/DDBJ whole genome shotgun (WGS) entry which is preliminary data.</text>
</comment>
<organism evidence="1 2">
    <name type="scientific">Trypanosoma rangeli</name>
    <dbReference type="NCBI Taxonomy" id="5698"/>
    <lineage>
        <taxon>Eukaryota</taxon>
        <taxon>Discoba</taxon>
        <taxon>Euglenozoa</taxon>
        <taxon>Kinetoplastea</taxon>
        <taxon>Metakinetoplastina</taxon>
        <taxon>Trypanosomatida</taxon>
        <taxon>Trypanosomatidae</taxon>
        <taxon>Trypanosoma</taxon>
        <taxon>Herpetosoma</taxon>
    </lineage>
</organism>
<dbReference type="GeneID" id="40334102"/>
<name>A0A422MQW9_TRYRA</name>
<accession>A0A422MQW9</accession>